<feature type="transmembrane region" description="Helical" evidence="6">
    <location>
        <begin position="258"/>
        <end position="280"/>
    </location>
</feature>
<dbReference type="CDD" id="cd00082">
    <property type="entry name" value="HisKA"/>
    <property type="match status" value="1"/>
</dbReference>
<feature type="transmembrane region" description="Helical" evidence="6">
    <location>
        <begin position="232"/>
        <end position="252"/>
    </location>
</feature>
<dbReference type="PROSITE" id="PS50109">
    <property type="entry name" value="HIS_KIN"/>
    <property type="match status" value="1"/>
</dbReference>
<feature type="transmembrane region" description="Helical" evidence="6">
    <location>
        <begin position="50"/>
        <end position="71"/>
    </location>
</feature>
<keyword evidence="6" id="KW-1133">Transmembrane helix</keyword>
<dbReference type="eggNOG" id="COG4251">
    <property type="taxonomic scope" value="Bacteria"/>
</dbReference>
<organism evidence="9 10">
    <name type="scientific">Cyclobacterium qasimii M12-11B</name>
    <dbReference type="NCBI Taxonomy" id="641524"/>
    <lineage>
        <taxon>Bacteria</taxon>
        <taxon>Pseudomonadati</taxon>
        <taxon>Bacteroidota</taxon>
        <taxon>Cytophagia</taxon>
        <taxon>Cytophagales</taxon>
        <taxon>Cyclobacteriaceae</taxon>
        <taxon>Cyclobacterium</taxon>
    </lineage>
</organism>
<evidence type="ECO:0000256" key="1">
    <source>
        <dbReference type="ARBA" id="ARBA00000085"/>
    </source>
</evidence>
<dbReference type="Pfam" id="PF13426">
    <property type="entry name" value="PAS_9"/>
    <property type="match status" value="1"/>
</dbReference>
<dbReference type="InterPro" id="IPR000700">
    <property type="entry name" value="PAS-assoc_C"/>
</dbReference>
<dbReference type="SMART" id="SM00388">
    <property type="entry name" value="HisKA"/>
    <property type="match status" value="1"/>
</dbReference>
<evidence type="ECO:0000256" key="6">
    <source>
        <dbReference type="SAM" id="Phobius"/>
    </source>
</evidence>
<reference evidence="9 10" key="1">
    <citation type="journal article" date="2013" name="Genome Announc.">
        <title>Draft Genome Sequence of Cyclobacterium qasimii Strain M12-11BT, Isolated from Arctic Marine Sediment.</title>
        <authorList>
            <person name="Shivaji S."/>
            <person name="Ara S."/>
            <person name="Singh A."/>
            <person name="Kumar Pinnaka A."/>
        </authorList>
    </citation>
    <scope>NUCLEOTIDE SEQUENCE [LARGE SCALE GENOMIC DNA]</scope>
    <source>
        <strain evidence="9 10">M12-11B</strain>
    </source>
</reference>
<dbReference type="RefSeq" id="WP_020890312.1">
    <property type="nucleotide sequence ID" value="NZ_ATNM01000114.1"/>
</dbReference>
<gene>
    <name evidence="9" type="ORF">ADICYQ_3154</name>
</gene>
<evidence type="ECO:0000256" key="3">
    <source>
        <dbReference type="ARBA" id="ARBA00022553"/>
    </source>
</evidence>
<comment type="catalytic activity">
    <reaction evidence="1">
        <text>ATP + protein L-histidine = ADP + protein N-phospho-L-histidine.</text>
        <dbReference type="EC" id="2.7.13.3"/>
    </reaction>
</comment>
<evidence type="ECO:0000259" key="8">
    <source>
        <dbReference type="PROSITE" id="PS50113"/>
    </source>
</evidence>
<feature type="transmembrane region" description="Helical" evidence="6">
    <location>
        <begin position="152"/>
        <end position="177"/>
    </location>
</feature>
<dbReference type="InterPro" id="IPR001610">
    <property type="entry name" value="PAC"/>
</dbReference>
<evidence type="ECO:0000259" key="7">
    <source>
        <dbReference type="PROSITE" id="PS50109"/>
    </source>
</evidence>
<dbReference type="Gene3D" id="1.10.287.130">
    <property type="match status" value="1"/>
</dbReference>
<dbReference type="PROSITE" id="PS50113">
    <property type="entry name" value="PAC"/>
    <property type="match status" value="1"/>
</dbReference>
<keyword evidence="3" id="KW-0597">Phosphoprotein</keyword>
<keyword evidence="6" id="KW-0812">Transmembrane</keyword>
<name>S7WUJ7_9BACT</name>
<feature type="transmembrane region" description="Helical" evidence="6">
    <location>
        <begin position="17"/>
        <end position="38"/>
    </location>
</feature>
<dbReference type="InterPro" id="IPR005467">
    <property type="entry name" value="His_kinase_dom"/>
</dbReference>
<accession>S7WUJ7</accession>
<dbReference type="PANTHER" id="PTHR43304:SF1">
    <property type="entry name" value="PAC DOMAIN-CONTAINING PROTEIN"/>
    <property type="match status" value="1"/>
</dbReference>
<dbReference type="CDD" id="cd00130">
    <property type="entry name" value="PAS"/>
    <property type="match status" value="1"/>
</dbReference>
<dbReference type="InterPro" id="IPR000014">
    <property type="entry name" value="PAS"/>
</dbReference>
<dbReference type="SUPFAM" id="SSF55874">
    <property type="entry name" value="ATPase domain of HSP90 chaperone/DNA topoisomerase II/histidine kinase"/>
    <property type="match status" value="1"/>
</dbReference>
<dbReference type="InterPro" id="IPR052162">
    <property type="entry name" value="Sensor_kinase/Photoreceptor"/>
</dbReference>
<dbReference type="NCBIfam" id="TIGR00229">
    <property type="entry name" value="sensory_box"/>
    <property type="match status" value="1"/>
</dbReference>
<evidence type="ECO:0000256" key="4">
    <source>
        <dbReference type="ARBA" id="ARBA00022679"/>
    </source>
</evidence>
<dbReference type="Pfam" id="PF02518">
    <property type="entry name" value="HATPase_c"/>
    <property type="match status" value="1"/>
</dbReference>
<dbReference type="Gene3D" id="3.30.565.10">
    <property type="entry name" value="Histidine kinase-like ATPase, C-terminal domain"/>
    <property type="match status" value="1"/>
</dbReference>
<dbReference type="InterPro" id="IPR035965">
    <property type="entry name" value="PAS-like_dom_sf"/>
</dbReference>
<dbReference type="SUPFAM" id="SSF47384">
    <property type="entry name" value="Homodimeric domain of signal transducing histidine kinase"/>
    <property type="match status" value="1"/>
</dbReference>
<proteinExistence type="predicted"/>
<evidence type="ECO:0000313" key="10">
    <source>
        <dbReference type="Proteomes" id="UP000014974"/>
    </source>
</evidence>
<dbReference type="PRINTS" id="PR00344">
    <property type="entry name" value="BCTRLSENSOR"/>
</dbReference>
<dbReference type="STRING" id="641524.ADICYQ_3154"/>
<feature type="transmembrane region" description="Helical" evidence="6">
    <location>
        <begin position="127"/>
        <end position="145"/>
    </location>
</feature>
<dbReference type="InterPro" id="IPR003594">
    <property type="entry name" value="HATPase_dom"/>
</dbReference>
<sequence length="658" mass="74653">MPISIFKKLNLDKIEKIFISIFLVLSLGVIIGWFVGIYELLGITPEAAGATMKFNTAIIILLSGVLMFICREKKTRFRGIYKILASILIFIGVITIGEYLGMSFISIDNIFVTDVFSKSNPGRMSPATAICSILLGIGFLGNLYPDRIFGKIGLLAFTSTAILALVGIISFILLIPMANKTSLFQTMSINTSILFLLISTLQLFKNQNSPIYQILTGDFEGSKLARKIFPSLIIFPIVSSYLLIVGIHQNIITIDFGLVAYAAIFIPVGIIYLIFTALGLNKTDEERQKLAMELQKNNSYYLKRFKEGVDQVSSVSLMDTNKVITYVNDSFCKTTQYSREEHVGNTLELLDSGHHQEQFFIQMWETIESGEIWVGEIKNKAKDGSFYWVFTAIIPFKNDKDKITEYMSISQDITERKEAEELKMDYVKKLEYKNKELEQFAYVASHDLQEPLRTVINYTDLLTKRRAEHFDELGLKSLQFIQEATVRMSQLIKSLLDYNRIDNDNNLTLVDCNELINGIEIELSKEIKDTETTIIVEKLPSINGYESTLRMLFQNLITNAIKFRKEGIKPLITISAIRDGIGWEFSVKDNGIGISSEHKEKIFVIFQQLHNKNKYEGSGIGLSHCRKIVDLHGGKIWVESKLNEGSIFKFTIRTKGHE</sequence>
<evidence type="ECO:0000313" key="9">
    <source>
        <dbReference type="EMBL" id="EPR67728.1"/>
    </source>
</evidence>
<dbReference type="SUPFAM" id="SSF55785">
    <property type="entry name" value="PYP-like sensor domain (PAS domain)"/>
    <property type="match status" value="1"/>
</dbReference>
<dbReference type="GO" id="GO:0000155">
    <property type="term" value="F:phosphorelay sensor kinase activity"/>
    <property type="evidence" value="ECO:0007669"/>
    <property type="project" value="InterPro"/>
</dbReference>
<dbReference type="InterPro" id="IPR036097">
    <property type="entry name" value="HisK_dim/P_sf"/>
</dbReference>
<dbReference type="Gene3D" id="3.30.450.20">
    <property type="entry name" value="PAS domain"/>
    <property type="match status" value="1"/>
</dbReference>
<feature type="domain" description="PAC" evidence="8">
    <location>
        <begin position="373"/>
        <end position="425"/>
    </location>
</feature>
<dbReference type="Proteomes" id="UP000014974">
    <property type="component" value="Unassembled WGS sequence"/>
</dbReference>
<dbReference type="SMART" id="SM00387">
    <property type="entry name" value="HATPase_c"/>
    <property type="match status" value="1"/>
</dbReference>
<dbReference type="Pfam" id="PF00512">
    <property type="entry name" value="HisKA"/>
    <property type="match status" value="1"/>
</dbReference>
<dbReference type="AlphaFoldDB" id="S7WUJ7"/>
<dbReference type="InterPro" id="IPR004358">
    <property type="entry name" value="Sig_transdc_His_kin-like_C"/>
</dbReference>
<dbReference type="OrthoDB" id="905895at2"/>
<feature type="domain" description="Histidine kinase" evidence="7">
    <location>
        <begin position="443"/>
        <end position="656"/>
    </location>
</feature>
<feature type="transmembrane region" description="Helical" evidence="6">
    <location>
        <begin position="83"/>
        <end position="107"/>
    </location>
</feature>
<dbReference type="InterPro" id="IPR003661">
    <property type="entry name" value="HisK_dim/P_dom"/>
</dbReference>
<dbReference type="PANTHER" id="PTHR43304">
    <property type="entry name" value="PHYTOCHROME-LIKE PROTEIN CPH1"/>
    <property type="match status" value="1"/>
</dbReference>
<dbReference type="FunFam" id="3.30.565.10:FF:000006">
    <property type="entry name" value="Sensor histidine kinase WalK"/>
    <property type="match status" value="1"/>
</dbReference>
<dbReference type="SMART" id="SM00086">
    <property type="entry name" value="PAC"/>
    <property type="match status" value="1"/>
</dbReference>
<evidence type="ECO:0000256" key="2">
    <source>
        <dbReference type="ARBA" id="ARBA00012438"/>
    </source>
</evidence>
<evidence type="ECO:0000256" key="5">
    <source>
        <dbReference type="ARBA" id="ARBA00022777"/>
    </source>
</evidence>
<dbReference type="EC" id="2.7.13.3" evidence="2"/>
<comment type="caution">
    <text evidence="9">The sequence shown here is derived from an EMBL/GenBank/DDBJ whole genome shotgun (WGS) entry which is preliminary data.</text>
</comment>
<dbReference type="InterPro" id="IPR036890">
    <property type="entry name" value="HATPase_C_sf"/>
</dbReference>
<keyword evidence="6" id="KW-0472">Membrane</keyword>
<keyword evidence="4" id="KW-0808">Transferase</keyword>
<protein>
    <recommendedName>
        <fullName evidence="2">histidine kinase</fullName>
        <ecNumber evidence="2">2.7.13.3</ecNumber>
    </recommendedName>
</protein>
<dbReference type="EMBL" id="ATNM01000114">
    <property type="protein sequence ID" value="EPR67728.1"/>
    <property type="molecule type" value="Genomic_DNA"/>
</dbReference>
<keyword evidence="5 9" id="KW-0418">Kinase</keyword>